<dbReference type="SUPFAM" id="SSF55729">
    <property type="entry name" value="Acyl-CoA N-acyltransferases (Nat)"/>
    <property type="match status" value="1"/>
</dbReference>
<name>A0AAV9QFR7_9PEZI</name>
<keyword evidence="4" id="KW-1185">Reference proteome</keyword>
<dbReference type="Gene3D" id="3.40.630.30">
    <property type="match status" value="1"/>
</dbReference>
<protein>
    <recommendedName>
        <fullName evidence="2">LYC1 C-terminal domain-containing protein</fullName>
    </recommendedName>
</protein>
<sequence>MSILLSVPTAKTMTASKPPFNEVKTSKPPAVDPQSQPSAQSADLKLDSATLLEYVQTTYLNADEWKGPLTLQQYLDRETILQETDLTKDGGITGWILTSDALPRNPDGSRPILASCESIHIRAYIARGGEVQKVQAHGIASVFTRPEYRGRGYAGRMMAELGKKLENWKQPEHLPSPFSVLFSDIGPKFYARHGWNVFPSTHIHMPPLDRKTYDALKTTLPAVEDLALADLQHITTTHYVEKRLQEQSEAHPGTTYVSIPPDMEHFTWHFARDEFQSKLLGKGDPKVKGAIHRGTGLGLIWCRVYAANEKDFRLHILHSIIPPAIKNFPDTQAAMAALLLRAQLEAQEWGMAAGVEVWDPIELSVASAQMLRTEEQGQVEVITRDKESLCSLRWNAQPENKDQDILWLANEKYGWC</sequence>
<dbReference type="Pfam" id="PF13527">
    <property type="entry name" value="Acetyltransf_9"/>
    <property type="match status" value="1"/>
</dbReference>
<comment type="caution">
    <text evidence="3">The sequence shown here is derived from an EMBL/GenBank/DDBJ whole genome shotgun (WGS) entry which is preliminary data.</text>
</comment>
<dbReference type="EMBL" id="JAXLQG010000005">
    <property type="protein sequence ID" value="KAK5539773.1"/>
    <property type="molecule type" value="Genomic_DNA"/>
</dbReference>
<feature type="region of interest" description="Disordered" evidence="1">
    <location>
        <begin position="1"/>
        <end position="42"/>
    </location>
</feature>
<accession>A0AAV9QFR7</accession>
<dbReference type="AlphaFoldDB" id="A0AAV9QFR7"/>
<dbReference type="InterPro" id="IPR055100">
    <property type="entry name" value="GNAT_LYC1-like"/>
</dbReference>
<dbReference type="Proteomes" id="UP001345827">
    <property type="component" value="Unassembled WGS sequence"/>
</dbReference>
<organism evidence="3 4">
    <name type="scientific">Vermiconidia calcicola</name>
    <dbReference type="NCBI Taxonomy" id="1690605"/>
    <lineage>
        <taxon>Eukaryota</taxon>
        <taxon>Fungi</taxon>
        <taxon>Dikarya</taxon>
        <taxon>Ascomycota</taxon>
        <taxon>Pezizomycotina</taxon>
        <taxon>Dothideomycetes</taxon>
        <taxon>Dothideomycetidae</taxon>
        <taxon>Mycosphaerellales</taxon>
        <taxon>Extremaceae</taxon>
        <taxon>Vermiconidia</taxon>
    </lineage>
</organism>
<evidence type="ECO:0000313" key="4">
    <source>
        <dbReference type="Proteomes" id="UP001345827"/>
    </source>
</evidence>
<evidence type="ECO:0000259" key="2">
    <source>
        <dbReference type="Pfam" id="PF22998"/>
    </source>
</evidence>
<evidence type="ECO:0000313" key="3">
    <source>
        <dbReference type="EMBL" id="KAK5539773.1"/>
    </source>
</evidence>
<dbReference type="PANTHER" id="PTHR34815:SF2">
    <property type="entry name" value="N-ACETYLTRANSFERASE DOMAIN-CONTAINING PROTEIN"/>
    <property type="match status" value="1"/>
</dbReference>
<reference evidence="3 4" key="1">
    <citation type="submission" date="2023-06" db="EMBL/GenBank/DDBJ databases">
        <title>Black Yeasts Isolated from many extreme environments.</title>
        <authorList>
            <person name="Coleine C."/>
            <person name="Stajich J.E."/>
            <person name="Selbmann L."/>
        </authorList>
    </citation>
    <scope>NUCLEOTIDE SEQUENCE [LARGE SCALE GENOMIC DNA]</scope>
    <source>
        <strain evidence="3 4">CCFEE 5887</strain>
    </source>
</reference>
<dbReference type="InterPro" id="IPR016181">
    <property type="entry name" value="Acyl_CoA_acyltransferase"/>
</dbReference>
<dbReference type="InterPro" id="IPR053013">
    <property type="entry name" value="LAT"/>
</dbReference>
<feature type="domain" description="LYC1 C-terminal" evidence="2">
    <location>
        <begin position="203"/>
        <end position="416"/>
    </location>
</feature>
<dbReference type="PANTHER" id="PTHR34815">
    <property type="entry name" value="LYSINE ACETYLTRANSFERASE"/>
    <property type="match status" value="1"/>
</dbReference>
<evidence type="ECO:0000256" key="1">
    <source>
        <dbReference type="SAM" id="MobiDB-lite"/>
    </source>
</evidence>
<dbReference type="CDD" id="cd04301">
    <property type="entry name" value="NAT_SF"/>
    <property type="match status" value="1"/>
</dbReference>
<gene>
    <name evidence="3" type="ORF">LTR25_003478</name>
</gene>
<dbReference type="Pfam" id="PF22998">
    <property type="entry name" value="GNAT_LYC1-like"/>
    <property type="match status" value="1"/>
</dbReference>
<proteinExistence type="predicted"/>